<proteinExistence type="predicted"/>
<name>A0A921NSY5_9RHOB</name>
<dbReference type="EMBL" id="APKE01000038">
    <property type="protein sequence ID" value="KAF0674516.1"/>
    <property type="molecule type" value="Genomic_DNA"/>
</dbReference>
<dbReference type="RefSeq" id="WP_159966677.1">
    <property type="nucleotide sequence ID" value="NZ_APKE01000038.1"/>
</dbReference>
<protein>
    <submittedName>
        <fullName evidence="1">Uncharacterized protein</fullName>
    </submittedName>
</protein>
<evidence type="ECO:0000313" key="2">
    <source>
        <dbReference type="Proteomes" id="UP000698242"/>
    </source>
</evidence>
<dbReference type="Proteomes" id="UP000698242">
    <property type="component" value="Unassembled WGS sequence"/>
</dbReference>
<gene>
    <name evidence="1" type="ORF">PMES_03166</name>
</gene>
<keyword evidence="2" id="KW-1185">Reference proteome</keyword>
<dbReference type="AlphaFoldDB" id="A0A921NSY5"/>
<comment type="caution">
    <text evidence="1">The sequence shown here is derived from an EMBL/GenBank/DDBJ whole genome shotgun (WGS) entry which is preliminary data.</text>
</comment>
<organism evidence="1 2">
    <name type="scientific">Profundibacterium mesophilum KAUST100406-0324</name>
    <dbReference type="NCBI Taxonomy" id="1037889"/>
    <lineage>
        <taxon>Bacteria</taxon>
        <taxon>Pseudomonadati</taxon>
        <taxon>Pseudomonadota</taxon>
        <taxon>Alphaproteobacteria</taxon>
        <taxon>Rhodobacterales</taxon>
        <taxon>Roseobacteraceae</taxon>
        <taxon>Profundibacterium</taxon>
    </lineage>
</organism>
<dbReference type="OrthoDB" id="7726458at2"/>
<accession>A0A921NSY5</accession>
<sequence>MIVLDATISNVSYARDFGRIEAKVTLIVKTAHQPVRAIGIRTNVLARGDAPLRTRLLEDAAILVRNRLAVQSQRTAEVA</sequence>
<evidence type="ECO:0000313" key="1">
    <source>
        <dbReference type="EMBL" id="KAF0674516.1"/>
    </source>
</evidence>
<reference evidence="1" key="1">
    <citation type="submission" date="2013-03" db="EMBL/GenBank/DDBJ databases">
        <title>Genome Sequence of the Profundibacterium mesophilum strain KAUST100406-0324T from Red Sea, a novel genus in the family Rhodobacteraceae.</title>
        <authorList>
            <person name="Essack M."/>
            <person name="Alam I."/>
            <person name="Lafi F."/>
            <person name="Alawi W."/>
            <person name="Kamanu F."/>
            <person name="Al-Suwailem A."/>
            <person name="Lee O.O."/>
            <person name="Xu Y."/>
            <person name="Bajic V."/>
            <person name="Qian P.-Y."/>
            <person name="Archer J."/>
        </authorList>
    </citation>
    <scope>NUCLEOTIDE SEQUENCE</scope>
    <source>
        <strain evidence="1">KAUST100406-0324</strain>
    </source>
</reference>